<dbReference type="InterPro" id="IPR023210">
    <property type="entry name" value="NADP_OxRdtase_dom"/>
</dbReference>
<name>A0A1H7K6K6_9FIRM</name>
<dbReference type="InterPro" id="IPR053135">
    <property type="entry name" value="AKR2_Oxidoreductase"/>
</dbReference>
<dbReference type="PANTHER" id="PTHR43312:SF2">
    <property type="entry name" value="OXIDOREDUCTASE"/>
    <property type="match status" value="1"/>
</dbReference>
<dbReference type="RefSeq" id="WP_074791373.1">
    <property type="nucleotide sequence ID" value="NZ_FNZX01000011.1"/>
</dbReference>
<gene>
    <name evidence="5" type="ORF">SAMN02910377_01914</name>
</gene>
<keyword evidence="1" id="KW-0479">Metal-binding</keyword>
<dbReference type="InterPro" id="IPR009051">
    <property type="entry name" value="Helical_ferredxn"/>
</dbReference>
<dbReference type="Gene3D" id="3.20.20.100">
    <property type="entry name" value="NADP-dependent oxidoreductase domain"/>
    <property type="match status" value="1"/>
</dbReference>
<dbReference type="SUPFAM" id="SSF51430">
    <property type="entry name" value="NAD(P)-linked oxidoreductase"/>
    <property type="match status" value="1"/>
</dbReference>
<dbReference type="PANTHER" id="PTHR43312">
    <property type="entry name" value="D-THREO-ALDOSE 1-DEHYDROGENASE"/>
    <property type="match status" value="1"/>
</dbReference>
<accession>A0A1H7K6K6</accession>
<keyword evidence="3" id="KW-0411">Iron-sulfur</keyword>
<dbReference type="GO" id="GO:0051536">
    <property type="term" value="F:iron-sulfur cluster binding"/>
    <property type="evidence" value="ECO:0007669"/>
    <property type="project" value="UniProtKB-KW"/>
</dbReference>
<evidence type="ECO:0000259" key="4">
    <source>
        <dbReference type="PROSITE" id="PS51379"/>
    </source>
</evidence>
<protein>
    <recommendedName>
        <fullName evidence="4">4Fe-4S ferredoxin-type domain-containing protein</fullName>
    </recommendedName>
</protein>
<dbReference type="GO" id="GO:0046872">
    <property type="term" value="F:metal ion binding"/>
    <property type="evidence" value="ECO:0007669"/>
    <property type="project" value="UniProtKB-KW"/>
</dbReference>
<dbReference type="Pfam" id="PF13187">
    <property type="entry name" value="Fer4_9"/>
    <property type="match status" value="1"/>
</dbReference>
<keyword evidence="6" id="KW-1185">Reference proteome</keyword>
<dbReference type="PROSITE" id="PS51379">
    <property type="entry name" value="4FE4S_FER_2"/>
    <property type="match status" value="1"/>
</dbReference>
<dbReference type="AlphaFoldDB" id="A0A1H7K6K6"/>
<sequence length="380" mass="43521">MANIFGDNTKKLGFGLMRLPRLDPNKEDSIDVETLKKMVDTFIERGFTYFDTAWMYCGFKSENATKEALVDRYHRDKFTLADKLHAGFFNKAEEMDEIFNKQLEKTGVSYFDYYLIHDVGEGHYKKYTELGSFEWLAKKKEAGLVKHMGFSYHDRAELLDRILTEHPEVEFVQLQINYLDWESEAIQSRKCYEVCVKHNKPVVVMEPVKGGTLANVPDAVTDLFKNYDANASIPSWAIRFAASLPNVKMVLSGMGSEQMLLDNTGYMADFKPLSEEEQKLVAMARDIINGAIAIPCTVCAYCVDGCPMNIPIPKYFSLYNAEKQESKDKGFTIQREYYERLNANFGKASDCIKCGKCENICPQHLPIRKNLELVAEMFEN</sequence>
<evidence type="ECO:0000256" key="3">
    <source>
        <dbReference type="ARBA" id="ARBA00023014"/>
    </source>
</evidence>
<dbReference type="EMBL" id="FNZX01000011">
    <property type="protein sequence ID" value="SEK81545.1"/>
    <property type="molecule type" value="Genomic_DNA"/>
</dbReference>
<feature type="domain" description="4Fe-4S ferredoxin-type" evidence="4">
    <location>
        <begin position="341"/>
        <end position="371"/>
    </location>
</feature>
<evidence type="ECO:0000313" key="6">
    <source>
        <dbReference type="Proteomes" id="UP000182321"/>
    </source>
</evidence>
<dbReference type="InterPro" id="IPR017900">
    <property type="entry name" value="4Fe4S_Fe_S_CS"/>
</dbReference>
<dbReference type="Pfam" id="PF00248">
    <property type="entry name" value="Aldo_ket_red"/>
    <property type="match status" value="1"/>
</dbReference>
<dbReference type="Proteomes" id="UP000182321">
    <property type="component" value="Unassembled WGS sequence"/>
</dbReference>
<evidence type="ECO:0000256" key="1">
    <source>
        <dbReference type="ARBA" id="ARBA00022723"/>
    </source>
</evidence>
<dbReference type="PROSITE" id="PS00198">
    <property type="entry name" value="4FE4S_FER_1"/>
    <property type="match status" value="2"/>
</dbReference>
<dbReference type="CDD" id="cd19096">
    <property type="entry name" value="AKR_Fe-S_oxidoreductase"/>
    <property type="match status" value="1"/>
</dbReference>
<evidence type="ECO:0000313" key="5">
    <source>
        <dbReference type="EMBL" id="SEK81545.1"/>
    </source>
</evidence>
<dbReference type="Gene3D" id="1.10.1060.10">
    <property type="entry name" value="Alpha-helical ferredoxin"/>
    <property type="match status" value="1"/>
</dbReference>
<evidence type="ECO:0000256" key="2">
    <source>
        <dbReference type="ARBA" id="ARBA00023004"/>
    </source>
</evidence>
<organism evidence="5 6">
    <name type="scientific">Pseudobutyrivibrio ruminis</name>
    <dbReference type="NCBI Taxonomy" id="46206"/>
    <lineage>
        <taxon>Bacteria</taxon>
        <taxon>Bacillati</taxon>
        <taxon>Bacillota</taxon>
        <taxon>Clostridia</taxon>
        <taxon>Lachnospirales</taxon>
        <taxon>Lachnospiraceae</taxon>
        <taxon>Pseudobutyrivibrio</taxon>
    </lineage>
</organism>
<dbReference type="InterPro" id="IPR017896">
    <property type="entry name" value="4Fe4S_Fe-S-bd"/>
</dbReference>
<keyword evidence="2" id="KW-0408">Iron</keyword>
<proteinExistence type="predicted"/>
<reference evidence="6" key="1">
    <citation type="submission" date="2016-10" db="EMBL/GenBank/DDBJ databases">
        <authorList>
            <person name="Varghese N."/>
        </authorList>
    </citation>
    <scope>NUCLEOTIDE SEQUENCE [LARGE SCALE GENOMIC DNA]</scope>
    <source>
        <strain evidence="6">ACV-9</strain>
    </source>
</reference>
<dbReference type="SUPFAM" id="SSF46548">
    <property type="entry name" value="alpha-helical ferredoxin"/>
    <property type="match status" value="1"/>
</dbReference>
<dbReference type="InterPro" id="IPR036812">
    <property type="entry name" value="NAD(P)_OxRdtase_dom_sf"/>
</dbReference>